<dbReference type="GO" id="GO:0005524">
    <property type="term" value="F:ATP binding"/>
    <property type="evidence" value="ECO:0007669"/>
    <property type="project" value="UniProtKB-KW"/>
</dbReference>
<dbReference type="SMART" id="SM00847">
    <property type="entry name" value="HA2"/>
    <property type="match status" value="1"/>
</dbReference>
<dbReference type="InterPro" id="IPR014001">
    <property type="entry name" value="Helicase_ATP-bd"/>
</dbReference>
<dbReference type="PROSITE" id="PS51192">
    <property type="entry name" value="HELICASE_ATP_BIND_1"/>
    <property type="match status" value="1"/>
</dbReference>
<dbReference type="Gene3D" id="3.40.50.300">
    <property type="entry name" value="P-loop containing nucleotide triphosphate hydrolases"/>
    <property type="match status" value="2"/>
</dbReference>
<dbReference type="PANTHER" id="PTHR43519:SF1">
    <property type="entry name" value="ATP-DEPENDENT RNA HELICASE HRPB"/>
    <property type="match status" value="1"/>
</dbReference>
<proteinExistence type="predicted"/>
<evidence type="ECO:0000256" key="5">
    <source>
        <dbReference type="SAM" id="MobiDB-lite"/>
    </source>
</evidence>
<dbReference type="FunFam" id="3.40.50.300:FF:002125">
    <property type="entry name" value="ATP-dependent helicase HrpB"/>
    <property type="match status" value="1"/>
</dbReference>
<dbReference type="Pfam" id="PF00270">
    <property type="entry name" value="DEAD"/>
    <property type="match status" value="1"/>
</dbReference>
<dbReference type="CDD" id="cd18791">
    <property type="entry name" value="SF2_C_RHA"/>
    <property type="match status" value="1"/>
</dbReference>
<dbReference type="InterPro" id="IPR013689">
    <property type="entry name" value="RNA_helicase_ATP-dep_HrpB_C"/>
</dbReference>
<keyword evidence="2" id="KW-0378">Hydrolase</keyword>
<dbReference type="GO" id="GO:0004386">
    <property type="term" value="F:helicase activity"/>
    <property type="evidence" value="ECO:0007669"/>
    <property type="project" value="UniProtKB-KW"/>
</dbReference>
<dbReference type="InterPro" id="IPR027417">
    <property type="entry name" value="P-loop_NTPase"/>
</dbReference>
<evidence type="ECO:0000259" key="6">
    <source>
        <dbReference type="PROSITE" id="PS51192"/>
    </source>
</evidence>
<dbReference type="Gene3D" id="1.20.120.1080">
    <property type="match status" value="1"/>
</dbReference>
<keyword evidence="1" id="KW-0547">Nucleotide-binding</keyword>
<dbReference type="InterPro" id="IPR001650">
    <property type="entry name" value="Helicase_C-like"/>
</dbReference>
<evidence type="ECO:0000259" key="7">
    <source>
        <dbReference type="PROSITE" id="PS51194"/>
    </source>
</evidence>
<keyword evidence="9" id="KW-1185">Reference proteome</keyword>
<feature type="domain" description="Helicase C-terminal" evidence="7">
    <location>
        <begin position="197"/>
        <end position="367"/>
    </location>
</feature>
<accession>A0A2A4HTK4</accession>
<evidence type="ECO:0000313" key="8">
    <source>
        <dbReference type="EMBL" id="PCF97739.1"/>
    </source>
</evidence>
<evidence type="ECO:0000256" key="3">
    <source>
        <dbReference type="ARBA" id="ARBA00022806"/>
    </source>
</evidence>
<dbReference type="Proteomes" id="UP000218677">
    <property type="component" value="Unassembled WGS sequence"/>
</dbReference>
<dbReference type="SMART" id="SM00490">
    <property type="entry name" value="HELICc"/>
    <property type="match status" value="1"/>
</dbReference>
<dbReference type="NCBIfam" id="TIGR01970">
    <property type="entry name" value="DEAH_box_HrpB"/>
    <property type="match status" value="1"/>
</dbReference>
<dbReference type="PIRSF" id="PIRSF005496">
    <property type="entry name" value="ATP_hel_hrpB"/>
    <property type="match status" value="1"/>
</dbReference>
<dbReference type="PANTHER" id="PTHR43519">
    <property type="entry name" value="ATP-DEPENDENT RNA HELICASE HRPB"/>
    <property type="match status" value="1"/>
</dbReference>
<keyword evidence="4" id="KW-0067">ATP-binding</keyword>
<dbReference type="GO" id="GO:0016787">
    <property type="term" value="F:hydrolase activity"/>
    <property type="evidence" value="ECO:0007669"/>
    <property type="project" value="UniProtKB-KW"/>
</dbReference>
<organism evidence="8 9">
    <name type="scientific">Vreelandella nigrificans</name>
    <dbReference type="NCBI Taxonomy" id="2042704"/>
    <lineage>
        <taxon>Bacteria</taxon>
        <taxon>Pseudomonadati</taxon>
        <taxon>Pseudomonadota</taxon>
        <taxon>Gammaproteobacteria</taxon>
        <taxon>Oceanospirillales</taxon>
        <taxon>Halomonadaceae</taxon>
        <taxon>Vreelandella</taxon>
    </lineage>
</organism>
<dbReference type="AlphaFoldDB" id="A0A2A4HTK4"/>
<evidence type="ECO:0000256" key="1">
    <source>
        <dbReference type="ARBA" id="ARBA00022741"/>
    </source>
</evidence>
<evidence type="ECO:0000256" key="2">
    <source>
        <dbReference type="ARBA" id="ARBA00022801"/>
    </source>
</evidence>
<name>A0A2A4HTK4_9GAMM</name>
<dbReference type="GO" id="GO:0003676">
    <property type="term" value="F:nucleic acid binding"/>
    <property type="evidence" value="ECO:0007669"/>
    <property type="project" value="InterPro"/>
</dbReference>
<feature type="domain" description="Helicase ATP-binding" evidence="6">
    <location>
        <begin position="14"/>
        <end position="178"/>
    </location>
</feature>
<dbReference type="SMART" id="SM00487">
    <property type="entry name" value="DEXDc"/>
    <property type="match status" value="1"/>
</dbReference>
<dbReference type="PROSITE" id="PS51194">
    <property type="entry name" value="HELICASE_CTER"/>
    <property type="match status" value="1"/>
</dbReference>
<dbReference type="InterPro" id="IPR010225">
    <property type="entry name" value="HrpB"/>
</dbReference>
<dbReference type="Pfam" id="PF08482">
    <property type="entry name" value="HrpB_C"/>
    <property type="match status" value="1"/>
</dbReference>
<gene>
    <name evidence="8" type="primary">hrpB</name>
    <name evidence="8" type="ORF">CPA45_03155</name>
</gene>
<comment type="caution">
    <text evidence="8">The sequence shown here is derived from an EMBL/GenBank/DDBJ whole genome shotgun (WGS) entry which is preliminary data.</text>
</comment>
<evidence type="ECO:0000256" key="4">
    <source>
        <dbReference type="ARBA" id="ARBA00022840"/>
    </source>
</evidence>
<protein>
    <submittedName>
        <fullName evidence="8">ATP-dependent helicase HrpB</fullName>
    </submittedName>
</protein>
<dbReference type="CDD" id="cd17990">
    <property type="entry name" value="DEXHc_HrpB"/>
    <property type="match status" value="1"/>
</dbReference>
<keyword evidence="3 8" id="KW-0347">Helicase</keyword>
<dbReference type="Pfam" id="PF00271">
    <property type="entry name" value="Helicase_C"/>
    <property type="match status" value="1"/>
</dbReference>
<reference evidence="9" key="1">
    <citation type="submission" date="2017-09" db="EMBL/GenBank/DDBJ databases">
        <authorList>
            <person name="Cho G.-S."/>
            <person name="Oguntoyinbo F.A."/>
            <person name="Cnockaert M."/>
            <person name="Kabisch J."/>
            <person name="Neve H."/>
            <person name="Bockelmann W."/>
            <person name="Wenning M."/>
            <person name="Franz C.M."/>
            <person name="Vandamme P."/>
        </authorList>
    </citation>
    <scope>NUCLEOTIDE SEQUENCE [LARGE SCALE GENOMIC DNA]</scope>
    <source>
        <strain evidence="9">MBT G8648</strain>
    </source>
</reference>
<evidence type="ECO:0000313" key="9">
    <source>
        <dbReference type="Proteomes" id="UP000218677"/>
    </source>
</evidence>
<sequence>MSTLPIEQHLAPIQVALGTHHRLILIAQPGAGKTTRVPLDLLNSSWAQGHKLLLLEPRRVAARLAAGYMAKQLNEPVGKTVGYRMRGDSKVGPETRLEVVTQGVLTRMLQDDPLLEGVAGIIFDEFHERSIEADLGLALSLDIQQSVRDDLRLIVMSATMDVAAVKNILGDDVPVIESTGREYPVETLYRPASGGETLEVATYRVLCEALEREDTDDVLIILPGVAEISRLVSVLGRSTLDIEVRALHGSMPIEAQQAALASHTVRQRVIVSTAIAESSVTVDGVNVVIDAGLERVPCFQPRTGLTQLTTRRVNRASADQRRGRAGRQQPGTCYRLWSQEQPLVAHGEPEIAQADLSKLALELALWGARSPNELSWVSPPPKGAWQSGQALLHQLGILDSKGLLTPLGKKSVRWPLEPRLAVMLARAESLNAMALACALAALLESRERVSGSLRDALVQRVSQPAQHPHWYREARRLTSIAGAELSQDMSYQPLGALLALAYPDRVGQLITPGRFKLANGKTATLPISHPLMNVSYLVAVSIESASSETSIYLAEPISLAALVELYPAIRQWEELITWSDTQGKLIGETVQRHAELVLASRPLASLPAEAVKQALLSAFKQRPEPLFSDKIRQLQGRMALLNNIFPGKWPDWSAQVLVETFDTWLAPYVVGVTRLIQLEKMPFHSYLLATLSWDEQKVFERLTPPSLTVPSGNQAAVDYAPCLEGRPPILALKLQEAFGWQDTPTIVDGRAPVMVHLLSPARRPLQITQDLRSFWLNGYPEVRKEMRGRYPKHPWPEDPLTANATAKAKRSSGVYD</sequence>
<dbReference type="InterPro" id="IPR049614">
    <property type="entry name" value="HrpB_DEXH"/>
</dbReference>
<dbReference type="EMBL" id="NWUX01000001">
    <property type="protein sequence ID" value="PCF97739.1"/>
    <property type="molecule type" value="Genomic_DNA"/>
</dbReference>
<feature type="region of interest" description="Disordered" evidence="5">
    <location>
        <begin position="788"/>
        <end position="816"/>
    </location>
</feature>
<dbReference type="SUPFAM" id="SSF52540">
    <property type="entry name" value="P-loop containing nucleoside triphosphate hydrolases"/>
    <property type="match status" value="1"/>
</dbReference>
<dbReference type="InterPro" id="IPR007502">
    <property type="entry name" value="Helicase-assoc_dom"/>
</dbReference>
<dbReference type="OrthoDB" id="9805617at2"/>
<dbReference type="RefSeq" id="WP_096650181.1">
    <property type="nucleotide sequence ID" value="NZ_NWUX01000001.1"/>
</dbReference>
<dbReference type="InterPro" id="IPR011545">
    <property type="entry name" value="DEAD/DEAH_box_helicase_dom"/>
</dbReference>